<sequence>MIHKLEHIGIMVKDMDRSVRFYTETLGLQLRGREKLGDGVELGFLAYPGTDNIVLELIARWRDDLPAKGNVDHVAFTVTDIEAEVERLKGLGVEMIDSAPKELPICGGVKIAFFYGPDGERLELFQYNR</sequence>
<accession>A0ABR5AMS4</accession>
<dbReference type="CDD" id="cd06587">
    <property type="entry name" value="VOC"/>
    <property type="match status" value="1"/>
</dbReference>
<gene>
    <name evidence="3" type="ORF">SD70_01520</name>
</gene>
<name>A0ABR5AMS4_9BACL</name>
<dbReference type="InterPro" id="IPR029068">
    <property type="entry name" value="Glyas_Bleomycin-R_OHBP_Dase"/>
</dbReference>
<evidence type="ECO:0000256" key="1">
    <source>
        <dbReference type="ARBA" id="ARBA00022723"/>
    </source>
</evidence>
<dbReference type="PANTHER" id="PTHR43048:SF3">
    <property type="entry name" value="METHYLMALONYL-COA EPIMERASE, MITOCHONDRIAL"/>
    <property type="match status" value="1"/>
</dbReference>
<feature type="domain" description="VOC" evidence="2">
    <location>
        <begin position="4"/>
        <end position="127"/>
    </location>
</feature>
<organism evidence="3 4">
    <name type="scientific">Gordoniibacillus kamchatkensis</name>
    <dbReference type="NCBI Taxonomy" id="1590651"/>
    <lineage>
        <taxon>Bacteria</taxon>
        <taxon>Bacillati</taxon>
        <taxon>Bacillota</taxon>
        <taxon>Bacilli</taxon>
        <taxon>Bacillales</taxon>
        <taxon>Paenibacillaceae</taxon>
        <taxon>Gordoniibacillus</taxon>
    </lineage>
</organism>
<dbReference type="EMBL" id="JXAK01000002">
    <property type="protein sequence ID" value="KIL42246.1"/>
    <property type="molecule type" value="Genomic_DNA"/>
</dbReference>
<keyword evidence="1" id="KW-0479">Metal-binding</keyword>
<protein>
    <submittedName>
        <fullName evidence="3">Glyoxalase</fullName>
    </submittedName>
</protein>
<dbReference type="InterPro" id="IPR018146">
    <property type="entry name" value="Glyoxalase_1_CS"/>
</dbReference>
<dbReference type="Proteomes" id="UP000031967">
    <property type="component" value="Unassembled WGS sequence"/>
</dbReference>
<dbReference type="RefSeq" id="WP_041044979.1">
    <property type="nucleotide sequence ID" value="NZ_JXAK01000002.1"/>
</dbReference>
<dbReference type="PANTHER" id="PTHR43048">
    <property type="entry name" value="METHYLMALONYL-COA EPIMERASE"/>
    <property type="match status" value="1"/>
</dbReference>
<dbReference type="Gene3D" id="3.10.180.10">
    <property type="entry name" value="2,3-Dihydroxybiphenyl 1,2-Dioxygenase, domain 1"/>
    <property type="match status" value="1"/>
</dbReference>
<dbReference type="PROSITE" id="PS51819">
    <property type="entry name" value="VOC"/>
    <property type="match status" value="1"/>
</dbReference>
<evidence type="ECO:0000259" key="2">
    <source>
        <dbReference type="PROSITE" id="PS51819"/>
    </source>
</evidence>
<dbReference type="PROSITE" id="PS00934">
    <property type="entry name" value="GLYOXALASE_I_1"/>
    <property type="match status" value="1"/>
</dbReference>
<evidence type="ECO:0000313" key="3">
    <source>
        <dbReference type="EMBL" id="KIL42246.1"/>
    </source>
</evidence>
<keyword evidence="4" id="KW-1185">Reference proteome</keyword>
<dbReference type="InterPro" id="IPR004360">
    <property type="entry name" value="Glyas_Fos-R_dOase_dom"/>
</dbReference>
<reference evidence="3 4" key="1">
    <citation type="submission" date="2014-12" db="EMBL/GenBank/DDBJ databases">
        <title>Draft genome sequence of Paenibacillus kamchatkensis strain B-2647.</title>
        <authorList>
            <person name="Karlyshev A.V."/>
            <person name="Kudryashova E.B."/>
        </authorList>
    </citation>
    <scope>NUCLEOTIDE SEQUENCE [LARGE SCALE GENOMIC DNA]</scope>
    <source>
        <strain evidence="3 4">VKM B-2647</strain>
    </source>
</reference>
<dbReference type="Pfam" id="PF00903">
    <property type="entry name" value="Glyoxalase"/>
    <property type="match status" value="1"/>
</dbReference>
<dbReference type="InterPro" id="IPR037523">
    <property type="entry name" value="VOC_core"/>
</dbReference>
<comment type="caution">
    <text evidence="3">The sequence shown here is derived from an EMBL/GenBank/DDBJ whole genome shotgun (WGS) entry which is preliminary data.</text>
</comment>
<evidence type="ECO:0000313" key="4">
    <source>
        <dbReference type="Proteomes" id="UP000031967"/>
    </source>
</evidence>
<dbReference type="SUPFAM" id="SSF54593">
    <property type="entry name" value="Glyoxalase/Bleomycin resistance protein/Dihydroxybiphenyl dioxygenase"/>
    <property type="match status" value="1"/>
</dbReference>
<proteinExistence type="predicted"/>
<dbReference type="InterPro" id="IPR051785">
    <property type="entry name" value="MMCE/EMCE_epimerase"/>
</dbReference>